<organism evidence="1 2">
    <name type="scientific">Aetokthonos hydrillicola Thurmond2011</name>
    <dbReference type="NCBI Taxonomy" id="2712845"/>
    <lineage>
        <taxon>Bacteria</taxon>
        <taxon>Bacillati</taxon>
        <taxon>Cyanobacteriota</taxon>
        <taxon>Cyanophyceae</taxon>
        <taxon>Nostocales</taxon>
        <taxon>Hapalosiphonaceae</taxon>
        <taxon>Aetokthonos</taxon>
    </lineage>
</organism>
<keyword evidence="2" id="KW-1185">Reference proteome</keyword>
<evidence type="ECO:0000313" key="2">
    <source>
        <dbReference type="Proteomes" id="UP000667802"/>
    </source>
</evidence>
<protein>
    <recommendedName>
        <fullName evidence="3">PIN domain-containing protein</fullName>
    </recommendedName>
</protein>
<accession>A0AAP5I366</accession>
<evidence type="ECO:0000313" key="1">
    <source>
        <dbReference type="EMBL" id="MDR9894263.1"/>
    </source>
</evidence>
<evidence type="ECO:0008006" key="3">
    <source>
        <dbReference type="Google" id="ProtNLM"/>
    </source>
</evidence>
<dbReference type="AlphaFoldDB" id="A0AAP5I366"/>
<reference evidence="2" key="1">
    <citation type="journal article" date="2021" name="Science">
        <title>Hunting the eagle killer: A cyanobacterial neurotoxin causes vacuolar myelinopathy.</title>
        <authorList>
            <person name="Breinlinger S."/>
            <person name="Phillips T.J."/>
            <person name="Haram B.N."/>
            <person name="Mares J."/>
            <person name="Martinez Yerena J.A."/>
            <person name="Hrouzek P."/>
            <person name="Sobotka R."/>
            <person name="Henderson W.M."/>
            <person name="Schmieder P."/>
            <person name="Williams S.M."/>
            <person name="Lauderdale J.D."/>
            <person name="Wilde H.D."/>
            <person name="Gerrin W."/>
            <person name="Kust A."/>
            <person name="Washington J.W."/>
            <person name="Wagner C."/>
            <person name="Geier B."/>
            <person name="Liebeke M."/>
            <person name="Enke H."/>
            <person name="Niedermeyer T.H.J."/>
            <person name="Wilde S.B."/>
        </authorList>
    </citation>
    <scope>NUCLEOTIDE SEQUENCE [LARGE SCALE GENOMIC DNA]</scope>
    <source>
        <strain evidence="2">Thurmond2011</strain>
    </source>
</reference>
<proteinExistence type="predicted"/>
<dbReference type="RefSeq" id="WP_243902417.1">
    <property type="nucleotide sequence ID" value="NZ_CAWQFN010000056.1"/>
</dbReference>
<dbReference type="InterPro" id="IPR021799">
    <property type="entry name" value="PIN-like_prokaryotic"/>
</dbReference>
<dbReference type="Proteomes" id="UP000667802">
    <property type="component" value="Unassembled WGS sequence"/>
</dbReference>
<name>A0AAP5I366_9CYAN</name>
<dbReference type="EMBL" id="JAALHA020000002">
    <property type="protein sequence ID" value="MDR9894263.1"/>
    <property type="molecule type" value="Genomic_DNA"/>
</dbReference>
<sequence>MPNTDKIVINTAPLISLVAATSDLKILQSLYHQVLVPLEVCQEILTLWY</sequence>
<dbReference type="Pfam" id="PF11848">
    <property type="entry name" value="DUF3368"/>
    <property type="match status" value="1"/>
</dbReference>
<gene>
    <name evidence="1" type="ORF">G7B40_006715</name>
</gene>
<comment type="caution">
    <text evidence="1">The sequence shown here is derived from an EMBL/GenBank/DDBJ whole genome shotgun (WGS) entry which is preliminary data.</text>
</comment>